<keyword evidence="1" id="KW-0175">Coiled coil</keyword>
<evidence type="ECO:0000256" key="2">
    <source>
        <dbReference type="SAM" id="MobiDB-lite"/>
    </source>
</evidence>
<reference evidence="3" key="1">
    <citation type="submission" date="2020-10" db="EMBL/GenBank/DDBJ databases">
        <authorList>
            <person name="Han B."/>
            <person name="Lu T."/>
            <person name="Zhao Q."/>
            <person name="Huang X."/>
            <person name="Zhao Y."/>
        </authorList>
    </citation>
    <scope>NUCLEOTIDE SEQUENCE</scope>
</reference>
<dbReference type="Proteomes" id="UP000604825">
    <property type="component" value="Unassembled WGS sequence"/>
</dbReference>
<dbReference type="OrthoDB" id="10415763at2759"/>
<name>A0A811S9L1_9POAL</name>
<protein>
    <submittedName>
        <fullName evidence="3">Uncharacterized protein</fullName>
    </submittedName>
</protein>
<accession>A0A811S9L1</accession>
<evidence type="ECO:0000313" key="4">
    <source>
        <dbReference type="Proteomes" id="UP000604825"/>
    </source>
</evidence>
<organism evidence="3 4">
    <name type="scientific">Miscanthus lutarioriparius</name>
    <dbReference type="NCBI Taxonomy" id="422564"/>
    <lineage>
        <taxon>Eukaryota</taxon>
        <taxon>Viridiplantae</taxon>
        <taxon>Streptophyta</taxon>
        <taxon>Embryophyta</taxon>
        <taxon>Tracheophyta</taxon>
        <taxon>Spermatophyta</taxon>
        <taxon>Magnoliopsida</taxon>
        <taxon>Liliopsida</taxon>
        <taxon>Poales</taxon>
        <taxon>Poaceae</taxon>
        <taxon>PACMAD clade</taxon>
        <taxon>Panicoideae</taxon>
        <taxon>Andropogonodae</taxon>
        <taxon>Andropogoneae</taxon>
        <taxon>Saccharinae</taxon>
        <taxon>Miscanthus</taxon>
    </lineage>
</organism>
<feature type="coiled-coil region" evidence="1">
    <location>
        <begin position="113"/>
        <end position="140"/>
    </location>
</feature>
<gene>
    <name evidence="3" type="ORF">NCGR_LOCUS62101</name>
</gene>
<keyword evidence="4" id="KW-1185">Reference proteome</keyword>
<dbReference type="AlphaFoldDB" id="A0A811S9L1"/>
<feature type="region of interest" description="Disordered" evidence="2">
    <location>
        <begin position="1"/>
        <end position="54"/>
    </location>
</feature>
<sequence>MSTGNSSLAPGPRMDKDGVNTGKMFVETMNKILSKHQRDKPDESKAKRKKPDAGPGVIILSATYIVAIEIGEGKDKRRHIVQLVNGKEYPDALKDDAVSLNFFTEPPAKLPDKKQMEETIEKLSTHLKGVKRQLEEAAAA</sequence>
<evidence type="ECO:0000313" key="3">
    <source>
        <dbReference type="EMBL" id="CAD6338003.1"/>
    </source>
</evidence>
<evidence type="ECO:0000256" key="1">
    <source>
        <dbReference type="SAM" id="Coils"/>
    </source>
</evidence>
<comment type="caution">
    <text evidence="3">The sequence shown here is derived from an EMBL/GenBank/DDBJ whole genome shotgun (WGS) entry which is preliminary data.</text>
</comment>
<proteinExistence type="predicted"/>
<dbReference type="EMBL" id="CAJGYO010000018">
    <property type="protein sequence ID" value="CAD6338003.1"/>
    <property type="molecule type" value="Genomic_DNA"/>
</dbReference>